<gene>
    <name evidence="1" type="ORF">ACD_71C00200G0001</name>
</gene>
<dbReference type="AlphaFoldDB" id="K2A2M6"/>
<protein>
    <submittedName>
        <fullName evidence="1">Uncharacterized protein</fullName>
    </submittedName>
</protein>
<name>K2A2M6_9BACT</name>
<accession>K2A2M6</accession>
<organism evidence="1">
    <name type="scientific">uncultured bacterium</name>
    <name type="common">gcode 4</name>
    <dbReference type="NCBI Taxonomy" id="1234023"/>
    <lineage>
        <taxon>Bacteria</taxon>
        <taxon>environmental samples</taxon>
    </lineage>
</organism>
<evidence type="ECO:0000313" key="1">
    <source>
        <dbReference type="EMBL" id="EKD44244.1"/>
    </source>
</evidence>
<proteinExistence type="predicted"/>
<reference evidence="1" key="1">
    <citation type="journal article" date="2012" name="Science">
        <title>Fermentation, hydrogen, and sulfur metabolism in multiple uncultivated bacterial phyla.</title>
        <authorList>
            <person name="Wrighton K.C."/>
            <person name="Thomas B.C."/>
            <person name="Sharon I."/>
            <person name="Miller C.S."/>
            <person name="Castelle C.J."/>
            <person name="VerBerkmoes N.C."/>
            <person name="Wilkins M.J."/>
            <person name="Hettich R.L."/>
            <person name="Lipton M.S."/>
            <person name="Williams K.H."/>
            <person name="Long P.E."/>
            <person name="Banfield J.F."/>
        </authorList>
    </citation>
    <scope>NUCLEOTIDE SEQUENCE [LARGE SCALE GENOMIC DNA]</scope>
</reference>
<comment type="caution">
    <text evidence="1">The sequence shown here is derived from an EMBL/GenBank/DDBJ whole genome shotgun (WGS) entry which is preliminary data.</text>
</comment>
<sequence length="72" mass="8484">MKNEKCWNLVYLSSRAKRGDLKLRLLRHFIPRNDNEIKKIPLPEPVPVNHRETKNKQKNGGIVPSFFLSIIF</sequence>
<dbReference type="EMBL" id="AMFJ01028931">
    <property type="protein sequence ID" value="EKD44244.1"/>
    <property type="molecule type" value="Genomic_DNA"/>
</dbReference>